<dbReference type="SUPFAM" id="SSF53335">
    <property type="entry name" value="S-adenosyl-L-methionine-dependent methyltransferases"/>
    <property type="match status" value="1"/>
</dbReference>
<dbReference type="InterPro" id="IPR050602">
    <property type="entry name" value="Malonyl-ACP_OMT"/>
</dbReference>
<sequence length="251" mass="28796">MKRIINKKAIAKAFDRAATCYDNYSELQRLSGDTLLKLAPNCLGKLLLDAGCGTGWYSRIWRQYGKHVMALDLSFQMLKQAKKNNSANHYIVGDIDSLPIANSSIDIVWSNLVVQWSNDLNQVLSQFNKLLKPYGCLLFSTLSDGSLYELQFAWSYIDQYSHANKFLTKKEIFKICHDKNLKCQSQIIIMHFPNAISAMRSLKGIGATHIHKGRNSMLLTRNRLNLLETYWPRDEHGFRLSYHLIYGVTNL</sequence>
<comment type="pathway">
    <text evidence="2 8">Cofactor biosynthesis; biotin biosynthesis.</text>
</comment>
<dbReference type="Gene3D" id="3.40.50.150">
    <property type="entry name" value="Vaccinia Virus protein VP39"/>
    <property type="match status" value="1"/>
</dbReference>
<dbReference type="PANTHER" id="PTHR13090:SF1">
    <property type="entry name" value="ARGININE-HYDROXYLASE NDUFAF5, MITOCHONDRIAL"/>
    <property type="match status" value="1"/>
</dbReference>
<evidence type="ECO:0000256" key="2">
    <source>
        <dbReference type="ARBA" id="ARBA00004746"/>
    </source>
</evidence>
<dbReference type="GO" id="GO:0102130">
    <property type="term" value="F:malonyl-CoA methyltransferase activity"/>
    <property type="evidence" value="ECO:0007669"/>
    <property type="project" value="UniProtKB-EC"/>
</dbReference>
<reference evidence="10 11" key="1">
    <citation type="journal article" date="2018" name="Genome Biol. Evol.">
        <title>Cladogenesis and Genomic Streamlining in Extracellular Endosymbionts of Tropical Stink Bugs.</title>
        <authorList>
            <person name="Otero-Bravo A."/>
            <person name="Goffredi S."/>
            <person name="Sabree Z.L."/>
        </authorList>
    </citation>
    <scope>NUCLEOTIDE SEQUENCE [LARGE SCALE GENOMIC DNA]</scope>
    <source>
        <strain evidence="10 11">SoEL</strain>
    </source>
</reference>
<organism evidence="10 11">
    <name type="scientific">Candidatus Pantoea edessiphila</name>
    <dbReference type="NCBI Taxonomy" id="2044610"/>
    <lineage>
        <taxon>Bacteria</taxon>
        <taxon>Pseudomonadati</taxon>
        <taxon>Pseudomonadota</taxon>
        <taxon>Gammaproteobacteria</taxon>
        <taxon>Enterobacterales</taxon>
        <taxon>Erwiniaceae</taxon>
        <taxon>Pantoea</taxon>
    </lineage>
</organism>
<dbReference type="NCBIfam" id="TIGR02072">
    <property type="entry name" value="BioC"/>
    <property type="match status" value="1"/>
</dbReference>
<evidence type="ECO:0000256" key="4">
    <source>
        <dbReference type="ARBA" id="ARBA00022603"/>
    </source>
</evidence>
<dbReference type="CDD" id="cd02440">
    <property type="entry name" value="AdoMet_MTases"/>
    <property type="match status" value="1"/>
</dbReference>
<protein>
    <recommendedName>
        <fullName evidence="3 8">Malonyl-[acyl-carrier protein] O-methyltransferase</fullName>
        <shortName evidence="8">Malonyl-ACP O-methyltransferase</shortName>
        <ecNumber evidence="3 8">2.1.1.197</ecNumber>
    </recommendedName>
    <alternativeName>
        <fullName evidence="8">Biotin synthesis protein BioC</fullName>
    </alternativeName>
</protein>
<dbReference type="OrthoDB" id="9760689at2"/>
<accession>A0A2P5SX29</accession>
<evidence type="ECO:0000256" key="6">
    <source>
        <dbReference type="ARBA" id="ARBA00022691"/>
    </source>
</evidence>
<dbReference type="InterPro" id="IPR013216">
    <property type="entry name" value="Methyltransf_11"/>
</dbReference>
<evidence type="ECO:0000256" key="7">
    <source>
        <dbReference type="ARBA" id="ARBA00022756"/>
    </source>
</evidence>
<dbReference type="HAMAP" id="MF_00835">
    <property type="entry name" value="BioC"/>
    <property type="match status" value="1"/>
</dbReference>
<evidence type="ECO:0000256" key="1">
    <source>
        <dbReference type="ARBA" id="ARBA00000852"/>
    </source>
</evidence>
<dbReference type="GO" id="GO:0010340">
    <property type="term" value="F:carboxyl-O-methyltransferase activity"/>
    <property type="evidence" value="ECO:0007669"/>
    <property type="project" value="UniProtKB-UniRule"/>
</dbReference>
<dbReference type="Proteomes" id="UP000296144">
    <property type="component" value="Unassembled WGS sequence"/>
</dbReference>
<comment type="catalytic activity">
    <reaction evidence="1 8">
        <text>malonyl-[ACP] + S-adenosyl-L-methionine = malonyl-[ACP] methyl ester + S-adenosyl-L-homocysteine</text>
        <dbReference type="Rhea" id="RHEA:17105"/>
        <dbReference type="Rhea" id="RHEA-COMP:9623"/>
        <dbReference type="Rhea" id="RHEA-COMP:9954"/>
        <dbReference type="ChEBI" id="CHEBI:57856"/>
        <dbReference type="ChEBI" id="CHEBI:59789"/>
        <dbReference type="ChEBI" id="CHEBI:78449"/>
        <dbReference type="ChEBI" id="CHEBI:78845"/>
        <dbReference type="EC" id="2.1.1.197"/>
    </reaction>
</comment>
<keyword evidence="4 8" id="KW-0489">Methyltransferase</keyword>
<evidence type="ECO:0000256" key="5">
    <source>
        <dbReference type="ARBA" id="ARBA00022679"/>
    </source>
</evidence>
<comment type="caution">
    <text evidence="10">The sequence shown here is derived from an EMBL/GenBank/DDBJ whole genome shotgun (WGS) entry which is preliminary data.</text>
</comment>
<dbReference type="Pfam" id="PF08241">
    <property type="entry name" value="Methyltransf_11"/>
    <property type="match status" value="1"/>
</dbReference>
<dbReference type="EC" id="2.1.1.197" evidence="3 8"/>
<comment type="function">
    <text evidence="8">Converts the free carboxyl group of a malonyl-thioester to its methyl ester by transfer of a methyl group from S-adenosyl-L-methionine (SAM). It allows to synthesize pimeloyl-ACP via the fatty acid synthetic pathway.</text>
</comment>
<dbReference type="GO" id="GO:0008757">
    <property type="term" value="F:S-adenosylmethionine-dependent methyltransferase activity"/>
    <property type="evidence" value="ECO:0007669"/>
    <property type="project" value="InterPro"/>
</dbReference>
<keyword evidence="5 8" id="KW-0808">Transferase</keyword>
<dbReference type="RefSeq" id="WP_136130052.1">
    <property type="nucleotide sequence ID" value="NZ_PDKU01000001.1"/>
</dbReference>
<keyword evidence="6 8" id="KW-0949">S-adenosyl-L-methionine</keyword>
<proteinExistence type="inferred from homology"/>
<gene>
    <name evidence="8 10" type="primary">bioC</name>
    <name evidence="10" type="ORF">CRV10_01385</name>
</gene>
<evidence type="ECO:0000259" key="9">
    <source>
        <dbReference type="Pfam" id="PF08241"/>
    </source>
</evidence>
<dbReference type="UniPathway" id="UPA00078"/>
<evidence type="ECO:0000256" key="3">
    <source>
        <dbReference type="ARBA" id="ARBA00012327"/>
    </source>
</evidence>
<evidence type="ECO:0000313" key="10">
    <source>
        <dbReference type="EMBL" id="PPI86889.1"/>
    </source>
</evidence>
<dbReference type="GO" id="GO:0032259">
    <property type="term" value="P:methylation"/>
    <property type="evidence" value="ECO:0007669"/>
    <property type="project" value="UniProtKB-KW"/>
</dbReference>
<keyword evidence="7 8" id="KW-0093">Biotin biosynthesis</keyword>
<evidence type="ECO:0000313" key="11">
    <source>
        <dbReference type="Proteomes" id="UP000296144"/>
    </source>
</evidence>
<comment type="similarity">
    <text evidence="8">Belongs to the methyltransferase superfamily.</text>
</comment>
<feature type="domain" description="Methyltransferase type 11" evidence="9">
    <location>
        <begin position="48"/>
        <end position="139"/>
    </location>
</feature>
<keyword evidence="11" id="KW-1185">Reference proteome</keyword>
<dbReference type="PANTHER" id="PTHR13090">
    <property type="entry name" value="ARGININE-HYDROXYLASE NDUFAF5, MITOCHONDRIAL"/>
    <property type="match status" value="1"/>
</dbReference>
<name>A0A2P5SX29_9GAMM</name>
<evidence type="ECO:0000256" key="8">
    <source>
        <dbReference type="HAMAP-Rule" id="MF_00835"/>
    </source>
</evidence>
<dbReference type="InterPro" id="IPR029063">
    <property type="entry name" value="SAM-dependent_MTases_sf"/>
</dbReference>
<dbReference type="AlphaFoldDB" id="A0A2P5SX29"/>
<dbReference type="InterPro" id="IPR011814">
    <property type="entry name" value="BioC"/>
</dbReference>
<dbReference type="EMBL" id="PDKU01000001">
    <property type="protein sequence ID" value="PPI86889.1"/>
    <property type="molecule type" value="Genomic_DNA"/>
</dbReference>
<dbReference type="GO" id="GO:0009102">
    <property type="term" value="P:biotin biosynthetic process"/>
    <property type="evidence" value="ECO:0007669"/>
    <property type="project" value="UniProtKB-UniRule"/>
</dbReference>